<gene>
    <name evidence="2" type="ORF">PHJA_002177500</name>
</gene>
<sequence length="61" mass="6950">MIPAILSCPPAPRKPPPSRRCKRKMCDELEFFEIVATDEIDTFFRVAEKSINAGAKRRCVI</sequence>
<dbReference type="AlphaFoldDB" id="A0A830CVX0"/>
<keyword evidence="3" id="KW-1185">Reference proteome</keyword>
<comment type="caution">
    <text evidence="2">The sequence shown here is derived from an EMBL/GenBank/DDBJ whole genome shotgun (WGS) entry which is preliminary data.</text>
</comment>
<evidence type="ECO:0000313" key="2">
    <source>
        <dbReference type="EMBL" id="GFQ00335.1"/>
    </source>
</evidence>
<dbReference type="EMBL" id="BMAC01000624">
    <property type="protein sequence ID" value="GFQ00335.1"/>
    <property type="molecule type" value="Genomic_DNA"/>
</dbReference>
<proteinExistence type="predicted"/>
<feature type="region of interest" description="Disordered" evidence="1">
    <location>
        <begin position="1"/>
        <end position="20"/>
    </location>
</feature>
<protein>
    <submittedName>
        <fullName evidence="2">Uncharacterized protein</fullName>
    </submittedName>
</protein>
<name>A0A830CVX0_9LAMI</name>
<accession>A0A830CVX0</accession>
<evidence type="ECO:0000256" key="1">
    <source>
        <dbReference type="SAM" id="MobiDB-lite"/>
    </source>
</evidence>
<reference evidence="2" key="1">
    <citation type="submission" date="2020-07" db="EMBL/GenBank/DDBJ databases">
        <title>Ethylene signaling mediates host invasion by parasitic plants.</title>
        <authorList>
            <person name="Yoshida S."/>
        </authorList>
    </citation>
    <scope>NUCLEOTIDE SEQUENCE</scope>
    <source>
        <strain evidence="2">Okayama</strain>
    </source>
</reference>
<organism evidence="2 3">
    <name type="scientific">Phtheirospermum japonicum</name>
    <dbReference type="NCBI Taxonomy" id="374723"/>
    <lineage>
        <taxon>Eukaryota</taxon>
        <taxon>Viridiplantae</taxon>
        <taxon>Streptophyta</taxon>
        <taxon>Embryophyta</taxon>
        <taxon>Tracheophyta</taxon>
        <taxon>Spermatophyta</taxon>
        <taxon>Magnoliopsida</taxon>
        <taxon>eudicotyledons</taxon>
        <taxon>Gunneridae</taxon>
        <taxon>Pentapetalae</taxon>
        <taxon>asterids</taxon>
        <taxon>lamiids</taxon>
        <taxon>Lamiales</taxon>
        <taxon>Orobanchaceae</taxon>
        <taxon>Orobanchaceae incertae sedis</taxon>
        <taxon>Phtheirospermum</taxon>
    </lineage>
</organism>
<evidence type="ECO:0000313" key="3">
    <source>
        <dbReference type="Proteomes" id="UP000653305"/>
    </source>
</evidence>
<dbReference type="Proteomes" id="UP000653305">
    <property type="component" value="Unassembled WGS sequence"/>
</dbReference>
<dbReference type="OrthoDB" id="662905at2759"/>